<dbReference type="InterPro" id="IPR004327">
    <property type="entry name" value="Phstyr_phstse_ac"/>
</dbReference>
<keyword evidence="7 10" id="KW-0413">Isomerase</keyword>
<evidence type="ECO:0000256" key="8">
    <source>
        <dbReference type="ARBA" id="ARBA00044786"/>
    </source>
</evidence>
<reference evidence="11" key="1">
    <citation type="submission" date="2023-11" db="EMBL/GenBank/DDBJ databases">
        <title>Genome assemblies of two species of porcelain crab, Petrolisthes cinctipes and Petrolisthes manimaculis (Anomura: Porcellanidae).</title>
        <authorList>
            <person name="Angst P."/>
        </authorList>
    </citation>
    <scope>NUCLEOTIDE SEQUENCE</scope>
    <source>
        <strain evidence="11">PB745_02</strain>
        <tissue evidence="11">Gill</tissue>
    </source>
</reference>
<evidence type="ECO:0000256" key="7">
    <source>
        <dbReference type="ARBA" id="ARBA00023235"/>
    </source>
</evidence>
<comment type="caution">
    <text evidence="11">The sequence shown here is derived from an EMBL/GenBank/DDBJ whole genome shotgun (WGS) entry which is preliminary data.</text>
</comment>
<evidence type="ECO:0000256" key="3">
    <source>
        <dbReference type="ARBA" id="ARBA00011019"/>
    </source>
</evidence>
<proteinExistence type="inferred from homology"/>
<accession>A0AAE1TTA3</accession>
<dbReference type="GO" id="GO:0003755">
    <property type="term" value="F:peptidyl-prolyl cis-trans isomerase activity"/>
    <property type="evidence" value="ECO:0007669"/>
    <property type="project" value="UniProtKB-KW"/>
</dbReference>
<evidence type="ECO:0000313" key="12">
    <source>
        <dbReference type="Proteomes" id="UP001292094"/>
    </source>
</evidence>
<comment type="similarity">
    <text evidence="3 10">Belongs to the PTPA-type PPIase family.</text>
</comment>
<dbReference type="EMBL" id="JAWZYT010003611">
    <property type="protein sequence ID" value="KAK4297573.1"/>
    <property type="molecule type" value="Genomic_DNA"/>
</dbReference>
<keyword evidence="6 10" id="KW-0697">Rotamase</keyword>
<dbReference type="CDD" id="cd04087">
    <property type="entry name" value="PTPA"/>
    <property type="match status" value="1"/>
</dbReference>
<evidence type="ECO:0000256" key="1">
    <source>
        <dbReference type="ARBA" id="ARBA00000971"/>
    </source>
</evidence>
<dbReference type="GO" id="GO:0008160">
    <property type="term" value="F:protein tyrosine phosphatase activator activity"/>
    <property type="evidence" value="ECO:0007669"/>
    <property type="project" value="TreeGrafter"/>
</dbReference>
<keyword evidence="5 10" id="KW-0963">Cytoplasm</keyword>
<comment type="catalytic activity">
    <reaction evidence="1 10">
        <text>[protein]-peptidylproline (omega=180) = [protein]-peptidylproline (omega=0)</text>
        <dbReference type="Rhea" id="RHEA:16237"/>
        <dbReference type="Rhea" id="RHEA-COMP:10747"/>
        <dbReference type="Rhea" id="RHEA-COMP:10748"/>
        <dbReference type="ChEBI" id="CHEBI:83833"/>
        <dbReference type="ChEBI" id="CHEBI:83834"/>
        <dbReference type="EC" id="5.2.1.8"/>
    </reaction>
</comment>
<dbReference type="PIRSF" id="PIRSF016325">
    <property type="entry name" value="Phstyr_phstse_ac"/>
    <property type="match status" value="1"/>
</dbReference>
<evidence type="ECO:0000313" key="11">
    <source>
        <dbReference type="EMBL" id="KAK4297573.1"/>
    </source>
</evidence>
<keyword evidence="12" id="KW-1185">Reference proteome</keyword>
<evidence type="ECO:0000256" key="2">
    <source>
        <dbReference type="ARBA" id="ARBA00004496"/>
    </source>
</evidence>
<evidence type="ECO:0000256" key="6">
    <source>
        <dbReference type="ARBA" id="ARBA00023110"/>
    </source>
</evidence>
<protein>
    <recommendedName>
        <fullName evidence="8 10">Serine/threonine-protein phosphatase 2A activator</fullName>
        <ecNumber evidence="4 10">5.2.1.8</ecNumber>
    </recommendedName>
    <alternativeName>
        <fullName evidence="9 10">Phosphotyrosyl phosphatase activator</fullName>
    </alternativeName>
</protein>
<dbReference type="GO" id="GO:0005737">
    <property type="term" value="C:cytoplasm"/>
    <property type="evidence" value="ECO:0007669"/>
    <property type="project" value="UniProtKB-SubCell"/>
</dbReference>
<organism evidence="11 12">
    <name type="scientific">Petrolisthes manimaculis</name>
    <dbReference type="NCBI Taxonomy" id="1843537"/>
    <lineage>
        <taxon>Eukaryota</taxon>
        <taxon>Metazoa</taxon>
        <taxon>Ecdysozoa</taxon>
        <taxon>Arthropoda</taxon>
        <taxon>Crustacea</taxon>
        <taxon>Multicrustacea</taxon>
        <taxon>Malacostraca</taxon>
        <taxon>Eumalacostraca</taxon>
        <taxon>Eucarida</taxon>
        <taxon>Decapoda</taxon>
        <taxon>Pleocyemata</taxon>
        <taxon>Anomura</taxon>
        <taxon>Galatheoidea</taxon>
        <taxon>Porcellanidae</taxon>
        <taxon>Petrolisthes</taxon>
    </lineage>
</organism>
<dbReference type="InterPro" id="IPR037218">
    <property type="entry name" value="PTPA_sf"/>
</dbReference>
<dbReference type="Pfam" id="PF03095">
    <property type="entry name" value="PTPA"/>
    <property type="match status" value="1"/>
</dbReference>
<dbReference type="Gene3D" id="1.20.120.1150">
    <property type="match status" value="1"/>
</dbReference>
<name>A0AAE1TTA3_9EUCA</name>
<evidence type="ECO:0000256" key="10">
    <source>
        <dbReference type="RuleBase" id="RU361210"/>
    </source>
</evidence>
<evidence type="ECO:0000256" key="4">
    <source>
        <dbReference type="ARBA" id="ARBA00013194"/>
    </source>
</evidence>
<comment type="subcellular location">
    <subcellularLocation>
        <location evidence="2 10">Cytoplasm</location>
    </subcellularLocation>
</comment>
<dbReference type="GO" id="GO:0007052">
    <property type="term" value="P:mitotic spindle organization"/>
    <property type="evidence" value="ECO:0007669"/>
    <property type="project" value="TreeGrafter"/>
</dbReference>
<dbReference type="InterPro" id="IPR043170">
    <property type="entry name" value="PTPA_C_lid"/>
</dbReference>
<evidence type="ECO:0000256" key="5">
    <source>
        <dbReference type="ARBA" id="ARBA00022490"/>
    </source>
</evidence>
<dbReference type="SUPFAM" id="SSF140984">
    <property type="entry name" value="PTPA-like"/>
    <property type="match status" value="1"/>
</dbReference>
<dbReference type="PANTHER" id="PTHR10012:SF0">
    <property type="entry name" value="SERINE_THREONINE-PROTEIN PHOSPHATASE 2A ACTIVATOR"/>
    <property type="match status" value="1"/>
</dbReference>
<dbReference type="PANTHER" id="PTHR10012">
    <property type="entry name" value="SERINE/THREONINE-PROTEIN PHOSPHATASE 2A REGULATORY SUBUNIT B"/>
    <property type="match status" value="1"/>
</dbReference>
<comment type="function">
    <text evidence="10">PPIases accelerate the folding of proteins. It catalyzes the cis-trans isomerization of proline imidic peptide bonds in oligopeptides.</text>
</comment>
<evidence type="ECO:0000256" key="9">
    <source>
        <dbReference type="ARBA" id="ARBA00044820"/>
    </source>
</evidence>
<dbReference type="EC" id="5.2.1.8" evidence="4 10"/>
<dbReference type="GO" id="GO:0005634">
    <property type="term" value="C:nucleus"/>
    <property type="evidence" value="ECO:0007669"/>
    <property type="project" value="TreeGrafter"/>
</dbReference>
<gene>
    <name evidence="11" type="ORF">Pmani_030026</name>
</gene>
<dbReference type="GO" id="GO:0000159">
    <property type="term" value="C:protein phosphatase type 2A complex"/>
    <property type="evidence" value="ECO:0007669"/>
    <property type="project" value="TreeGrafter"/>
</dbReference>
<sequence>MIIDCETHEFKTPSRCVLTPADVTKWEKSNAYQDILGFLTSMNTAVRGRNQSSECVLSGVTSGLMAMLDTLSDWVEQSPPIQQPQRYGNKAFTQFYNTLKEKAEVVLKEALPQKFHPSVPEISTYLVESVGNSTRIDYGTGHELSFVMFLTCLFKIGALTKEDSIATVNRIFQRYLSLCRQLQTVYKMEPAGSQGVWSLDDYQFIPFMWGSSQLHMNPNIAPDMFPQSQVVDKYANDYMFIAAIKFILSVKTGPFADILISFGT</sequence>
<dbReference type="Proteomes" id="UP001292094">
    <property type="component" value="Unassembled WGS sequence"/>
</dbReference>
<dbReference type="AlphaFoldDB" id="A0AAE1TTA3"/>